<feature type="transmembrane region" description="Helical" evidence="1">
    <location>
        <begin position="6"/>
        <end position="23"/>
    </location>
</feature>
<comment type="caution">
    <text evidence="2">The sequence shown here is derived from an EMBL/GenBank/DDBJ whole genome shotgun (WGS) entry which is preliminary data.</text>
</comment>
<name>A0A1G2MMR7_9BACT</name>
<proteinExistence type="predicted"/>
<evidence type="ECO:0000313" key="3">
    <source>
        <dbReference type="Proteomes" id="UP000178413"/>
    </source>
</evidence>
<dbReference type="STRING" id="1802308.A3D50_01365"/>
<keyword evidence="1" id="KW-0812">Transmembrane</keyword>
<keyword evidence="1" id="KW-1133">Transmembrane helix</keyword>
<reference evidence="2 3" key="1">
    <citation type="journal article" date="2016" name="Nat. Commun.">
        <title>Thousands of microbial genomes shed light on interconnected biogeochemical processes in an aquifer system.</title>
        <authorList>
            <person name="Anantharaman K."/>
            <person name="Brown C.T."/>
            <person name="Hug L.A."/>
            <person name="Sharon I."/>
            <person name="Castelle C.J."/>
            <person name="Probst A.J."/>
            <person name="Thomas B.C."/>
            <person name="Singh A."/>
            <person name="Wilkins M.J."/>
            <person name="Karaoz U."/>
            <person name="Brodie E.L."/>
            <person name="Williams K.H."/>
            <person name="Hubbard S.S."/>
            <person name="Banfield J.F."/>
        </authorList>
    </citation>
    <scope>NUCLEOTIDE SEQUENCE [LARGE SCALE GENOMIC DNA]</scope>
</reference>
<dbReference type="Proteomes" id="UP000178413">
    <property type="component" value="Unassembled WGS sequence"/>
</dbReference>
<protein>
    <submittedName>
        <fullName evidence="2">Uncharacterized protein</fullName>
    </submittedName>
</protein>
<evidence type="ECO:0000313" key="2">
    <source>
        <dbReference type="EMBL" id="OHA24292.1"/>
    </source>
</evidence>
<keyword evidence="1" id="KW-0472">Membrane</keyword>
<sequence>MTIIILFYISLLGMIYMIFLKSGEMNSGRRNILSRLGSGADHIFQSAFQSVGQGISYINKHTFIALAHWLAYHVLVRVRNVYVEIKHYVLANPHGKRLIDAVRGRGEIRNHSASFYLRRIGKRNME</sequence>
<gene>
    <name evidence="2" type="ORF">A3D50_01365</name>
</gene>
<dbReference type="EMBL" id="MHRM01000008">
    <property type="protein sequence ID" value="OHA24292.1"/>
    <property type="molecule type" value="Genomic_DNA"/>
</dbReference>
<organism evidence="2 3">
    <name type="scientific">Candidatus Taylorbacteria bacterium RIFCSPHIGHO2_02_FULL_44_12</name>
    <dbReference type="NCBI Taxonomy" id="1802308"/>
    <lineage>
        <taxon>Bacteria</taxon>
        <taxon>Candidatus Tayloriibacteriota</taxon>
    </lineage>
</organism>
<accession>A0A1G2MMR7</accession>
<dbReference type="AlphaFoldDB" id="A0A1G2MMR7"/>
<evidence type="ECO:0000256" key="1">
    <source>
        <dbReference type="SAM" id="Phobius"/>
    </source>
</evidence>